<keyword evidence="2" id="KW-1185">Reference proteome</keyword>
<evidence type="ECO:0000313" key="1">
    <source>
        <dbReference type="EMBL" id="TLU72415.1"/>
    </source>
</evidence>
<proteinExistence type="predicted"/>
<protein>
    <submittedName>
        <fullName evidence="1">Ester cyclase</fullName>
    </submittedName>
</protein>
<dbReference type="SUPFAM" id="SSF54427">
    <property type="entry name" value="NTF2-like"/>
    <property type="match status" value="1"/>
</dbReference>
<dbReference type="InterPro" id="IPR032710">
    <property type="entry name" value="NTF2-like_dom_sf"/>
</dbReference>
<dbReference type="AlphaFoldDB" id="A0A5R9J460"/>
<name>A0A5R9J460_9PROT</name>
<dbReference type="PANTHER" id="PTHR38436">
    <property type="entry name" value="POLYKETIDE CYCLASE SNOAL-LIKE DOMAIN"/>
    <property type="match status" value="1"/>
</dbReference>
<dbReference type="GO" id="GO:0030638">
    <property type="term" value="P:polyketide metabolic process"/>
    <property type="evidence" value="ECO:0007669"/>
    <property type="project" value="InterPro"/>
</dbReference>
<dbReference type="OrthoDB" id="8849037at2"/>
<dbReference type="Pfam" id="PF07366">
    <property type="entry name" value="SnoaL"/>
    <property type="match status" value="1"/>
</dbReference>
<dbReference type="RefSeq" id="WP_138325877.1">
    <property type="nucleotide sequence ID" value="NZ_VCDI01000003.1"/>
</dbReference>
<evidence type="ECO:0000313" key="2">
    <source>
        <dbReference type="Proteomes" id="UP000305654"/>
    </source>
</evidence>
<accession>A0A5R9J460</accession>
<dbReference type="PANTHER" id="PTHR38436:SF1">
    <property type="entry name" value="ESTER CYCLASE"/>
    <property type="match status" value="1"/>
</dbReference>
<gene>
    <name evidence="1" type="ORF">FE263_10095</name>
</gene>
<comment type="caution">
    <text evidence="1">The sequence shown here is derived from an EMBL/GenBank/DDBJ whole genome shotgun (WGS) entry which is preliminary data.</text>
</comment>
<dbReference type="InterPro" id="IPR009959">
    <property type="entry name" value="Cyclase_SnoaL-like"/>
</dbReference>
<dbReference type="Gene3D" id="3.10.450.50">
    <property type="match status" value="1"/>
</dbReference>
<sequence>MTGMEAPAGNGPAGVAEWLAREFFRRVWTPPHELDAIDELMTEDYRITTAGQVVEGRAAFKAWVGRMQETVQDATNEHLEIMTNASGDRVVSRWVTRGTNNGMFGLPASNQAVEFSGIAIWRVAGNRLAECWVERSALELYERLRAG</sequence>
<organism evidence="1 2">
    <name type="scientific">Lichenicoccus roseus</name>
    <dbReference type="NCBI Taxonomy" id="2683649"/>
    <lineage>
        <taxon>Bacteria</taxon>
        <taxon>Pseudomonadati</taxon>
        <taxon>Pseudomonadota</taxon>
        <taxon>Alphaproteobacteria</taxon>
        <taxon>Acetobacterales</taxon>
        <taxon>Acetobacteraceae</taxon>
        <taxon>Lichenicoccus</taxon>
    </lineage>
</organism>
<reference evidence="1 2" key="1">
    <citation type="submission" date="2019-05" db="EMBL/GenBank/DDBJ databases">
        <authorList>
            <person name="Pankratov T."/>
            <person name="Grouzdev D."/>
        </authorList>
    </citation>
    <scope>NUCLEOTIDE SEQUENCE [LARGE SCALE GENOMIC DNA]</scope>
    <source>
        <strain evidence="1 2">KEBCLARHB70R</strain>
    </source>
</reference>
<dbReference type="Proteomes" id="UP000305654">
    <property type="component" value="Unassembled WGS sequence"/>
</dbReference>
<dbReference type="EMBL" id="VCDI01000003">
    <property type="protein sequence ID" value="TLU72415.1"/>
    <property type="molecule type" value="Genomic_DNA"/>
</dbReference>